<dbReference type="GO" id="GO:0046872">
    <property type="term" value="F:metal ion binding"/>
    <property type="evidence" value="ECO:0007669"/>
    <property type="project" value="UniProtKB-UniRule"/>
</dbReference>
<evidence type="ECO:0000256" key="7">
    <source>
        <dbReference type="ARBA" id="ARBA00023157"/>
    </source>
</evidence>
<evidence type="ECO:0000256" key="11">
    <source>
        <dbReference type="SAM" id="Phobius"/>
    </source>
</evidence>
<reference evidence="14" key="1">
    <citation type="journal article" date="2023" name="IMA Fungus">
        <title>Comparative genomic study of the Penicillium genus elucidates a diverse pangenome and 15 lateral gene transfer events.</title>
        <authorList>
            <person name="Petersen C."/>
            <person name="Sorensen T."/>
            <person name="Nielsen M.R."/>
            <person name="Sondergaard T.E."/>
            <person name="Sorensen J.L."/>
            <person name="Fitzpatrick D.A."/>
            <person name="Frisvad J.C."/>
            <person name="Nielsen K.L."/>
        </authorList>
    </citation>
    <scope>NUCLEOTIDE SEQUENCE</scope>
    <source>
        <strain evidence="14">IBT 17514</strain>
    </source>
</reference>
<comment type="caution">
    <text evidence="9">Lacks conserved residue(s) required for the propagation of feature annotation.</text>
</comment>
<evidence type="ECO:0000313" key="15">
    <source>
        <dbReference type="Proteomes" id="UP001215712"/>
    </source>
</evidence>
<keyword evidence="9" id="KW-0408">Iron</keyword>
<dbReference type="GO" id="GO:0005576">
    <property type="term" value="C:extracellular region"/>
    <property type="evidence" value="ECO:0007669"/>
    <property type="project" value="UniProtKB-SubCell"/>
</dbReference>
<feature type="signal peptide" evidence="12">
    <location>
        <begin position="1"/>
        <end position="22"/>
    </location>
</feature>
<evidence type="ECO:0000256" key="1">
    <source>
        <dbReference type="ARBA" id="ARBA00004589"/>
    </source>
</evidence>
<evidence type="ECO:0000256" key="2">
    <source>
        <dbReference type="ARBA" id="ARBA00004613"/>
    </source>
</evidence>
<dbReference type="Proteomes" id="UP001215712">
    <property type="component" value="Unassembled WGS sequence"/>
</dbReference>
<evidence type="ECO:0000256" key="4">
    <source>
        <dbReference type="ARBA" id="ARBA00022525"/>
    </source>
</evidence>
<comment type="caution">
    <text evidence="14">The sequence shown here is derived from an EMBL/GenBank/DDBJ whole genome shotgun (WGS) entry which is preliminary data.</text>
</comment>
<evidence type="ECO:0000256" key="5">
    <source>
        <dbReference type="ARBA" id="ARBA00022622"/>
    </source>
</evidence>
<keyword evidence="9" id="KW-0349">Heme</keyword>
<keyword evidence="15" id="KW-1185">Reference proteome</keyword>
<dbReference type="Pfam" id="PF05730">
    <property type="entry name" value="CFEM"/>
    <property type="match status" value="1"/>
</dbReference>
<evidence type="ECO:0000256" key="9">
    <source>
        <dbReference type="PROSITE-ProRule" id="PRU01356"/>
    </source>
</evidence>
<organism evidence="14 15">
    <name type="scientific">Penicillium malachiteum</name>
    <dbReference type="NCBI Taxonomy" id="1324776"/>
    <lineage>
        <taxon>Eukaryota</taxon>
        <taxon>Fungi</taxon>
        <taxon>Dikarya</taxon>
        <taxon>Ascomycota</taxon>
        <taxon>Pezizomycotina</taxon>
        <taxon>Eurotiomycetes</taxon>
        <taxon>Eurotiomycetidae</taxon>
        <taxon>Eurotiales</taxon>
        <taxon>Aspergillaceae</taxon>
        <taxon>Penicillium</taxon>
    </lineage>
</organism>
<evidence type="ECO:0000256" key="8">
    <source>
        <dbReference type="ARBA" id="ARBA00023288"/>
    </source>
</evidence>
<evidence type="ECO:0000256" key="3">
    <source>
        <dbReference type="ARBA" id="ARBA00010031"/>
    </source>
</evidence>
<keyword evidence="5" id="KW-0336">GPI-anchor</keyword>
<evidence type="ECO:0000313" key="14">
    <source>
        <dbReference type="EMBL" id="KAJ5728413.1"/>
    </source>
</evidence>
<feature type="region of interest" description="Disordered" evidence="10">
    <location>
        <begin position="204"/>
        <end position="223"/>
    </location>
</feature>
<feature type="region of interest" description="Disordered" evidence="10">
    <location>
        <begin position="594"/>
        <end position="657"/>
    </location>
</feature>
<feature type="compositionally biased region" description="Basic and acidic residues" evidence="10">
    <location>
        <begin position="262"/>
        <end position="273"/>
    </location>
</feature>
<dbReference type="PROSITE" id="PS52012">
    <property type="entry name" value="CFEM"/>
    <property type="match status" value="1"/>
</dbReference>
<keyword evidence="9" id="KW-0479">Metal-binding</keyword>
<name>A0AAD6MXA8_9EURO</name>
<gene>
    <name evidence="14" type="ORF">N7493_004743</name>
</gene>
<feature type="compositionally biased region" description="Polar residues" evidence="10">
    <location>
        <begin position="509"/>
        <end position="538"/>
    </location>
</feature>
<evidence type="ECO:0000256" key="6">
    <source>
        <dbReference type="ARBA" id="ARBA00022729"/>
    </source>
</evidence>
<feature type="binding site" description="axial binding residue" evidence="9">
    <location>
        <position position="63"/>
    </location>
    <ligand>
        <name>heme</name>
        <dbReference type="ChEBI" id="CHEBI:30413"/>
    </ligand>
    <ligandPart>
        <name>Fe</name>
        <dbReference type="ChEBI" id="CHEBI:18248"/>
    </ligandPart>
</feature>
<dbReference type="InterPro" id="IPR008427">
    <property type="entry name" value="Extracellular_membr_CFEM_dom"/>
</dbReference>
<dbReference type="GO" id="GO:0098552">
    <property type="term" value="C:side of membrane"/>
    <property type="evidence" value="ECO:0007669"/>
    <property type="project" value="UniProtKB-KW"/>
</dbReference>
<feature type="transmembrane region" description="Helical" evidence="11">
    <location>
        <begin position="228"/>
        <end position="251"/>
    </location>
</feature>
<keyword evidence="7 9" id="KW-1015">Disulfide bond</keyword>
<keyword evidence="11" id="KW-0812">Transmembrane</keyword>
<dbReference type="EMBL" id="JAQJAN010000005">
    <property type="protein sequence ID" value="KAJ5728413.1"/>
    <property type="molecule type" value="Genomic_DNA"/>
</dbReference>
<evidence type="ECO:0000256" key="10">
    <source>
        <dbReference type="SAM" id="MobiDB-lite"/>
    </source>
</evidence>
<sequence length="657" mass="70570">MLLHPVLRILLAVLPLFALCTASSDASNETNAELWDMIPDCARNCTENFIKTSYSSSSCADTDYKCLCRTETPSTLTLGEAAIECAYALCSESIRESTKAYHICDSVSGALSETHSTLTATTFASTLSSTTTGVSATTTESSTRSTTSTSHHAEATSTSESSQTSSSTTERSTTSSETALITSFHASTISGSGEPHYTITSYMSTSTSTNSSAATDGSSGSSVSAGTVIGVSVVSGVAGCFIIGVAVFYGAKKWRKNHRIEQDSEIGDDRPAEFPEDSLSRQTSFDPDPGSGPSASGALPPRQELEVSQVPRQPPVFHPTSQYSPRFATGSGIRLVDSPRDENNQRIGFAVTSESVWGDSPRTVDSQHTLAELPPIRTPGLCPQPLRVSHRQSSVETLFEEDGTQTTIEKKLPDLPSTRGAKARFPNPTPGLPPNPRALKQGFRASQFRRPANQRKPTPTEEQHACQAPAGPRERKLGTPFSATSFRARRSVASNSSSGPNYSSESSDHTSNTIATTPSFSIQQVRFVTDQPPTNHQPSAPKPQSDPRGPAPDIVSRPRIVRGDDIKRIQPGSSARPPSEVVVPYCPEDFWLERGRSKSHSRTVSAELPYPSEAFPGRVLYPSSPQRRPEDAPRRVSPSSRNLTPSRRGDDLILSVD</sequence>
<feature type="compositionally biased region" description="Pro residues" evidence="10">
    <location>
        <begin position="427"/>
        <end position="436"/>
    </location>
</feature>
<keyword evidence="6 12" id="KW-0732">Signal</keyword>
<accession>A0AAD6MXA8</accession>
<feature type="domain" description="CFEM" evidence="13">
    <location>
        <begin position="14"/>
        <end position="131"/>
    </location>
</feature>
<feature type="compositionally biased region" description="Low complexity" evidence="10">
    <location>
        <begin position="491"/>
        <end position="505"/>
    </location>
</feature>
<reference evidence="14" key="2">
    <citation type="submission" date="2023-01" db="EMBL/GenBank/DDBJ databases">
        <authorList>
            <person name="Petersen C."/>
        </authorList>
    </citation>
    <scope>NUCLEOTIDE SEQUENCE</scope>
    <source>
        <strain evidence="14">IBT 17514</strain>
    </source>
</reference>
<comment type="subcellular location">
    <subcellularLocation>
        <location evidence="1">Membrane</location>
        <topology evidence="1">Lipid-anchor</topology>
        <topology evidence="1">GPI-anchor</topology>
    </subcellularLocation>
    <subcellularLocation>
        <location evidence="2">Secreted</location>
    </subcellularLocation>
</comment>
<feature type="chain" id="PRO_5041959434" description="CFEM domain-containing protein" evidence="12">
    <location>
        <begin position="23"/>
        <end position="657"/>
    </location>
</feature>
<evidence type="ECO:0000259" key="13">
    <source>
        <dbReference type="PROSITE" id="PS52012"/>
    </source>
</evidence>
<comment type="similarity">
    <text evidence="3">Belongs to the RBT5 family.</text>
</comment>
<keyword evidence="11" id="KW-1133">Transmembrane helix</keyword>
<proteinExistence type="inferred from homology"/>
<keyword evidence="5" id="KW-0325">Glycoprotein</keyword>
<evidence type="ECO:0000256" key="12">
    <source>
        <dbReference type="SAM" id="SignalP"/>
    </source>
</evidence>
<feature type="region of interest" description="Disordered" evidence="10">
    <location>
        <begin position="401"/>
        <end position="581"/>
    </location>
</feature>
<feature type="region of interest" description="Disordered" evidence="10">
    <location>
        <begin position="133"/>
        <end position="177"/>
    </location>
</feature>
<keyword evidence="4" id="KW-0964">Secreted</keyword>
<feature type="disulfide bond" evidence="9">
    <location>
        <begin position="59"/>
        <end position="66"/>
    </location>
</feature>
<dbReference type="AlphaFoldDB" id="A0AAD6MXA8"/>
<feature type="region of interest" description="Disordered" evidence="10">
    <location>
        <begin position="262"/>
        <end position="331"/>
    </location>
</feature>
<keyword evidence="11" id="KW-0472">Membrane</keyword>
<protein>
    <recommendedName>
        <fullName evidence="13">CFEM domain-containing protein</fullName>
    </recommendedName>
</protein>
<keyword evidence="8" id="KW-0449">Lipoprotein</keyword>